<dbReference type="InterPro" id="IPR002575">
    <property type="entry name" value="Aminoglycoside_PTrfase"/>
</dbReference>
<protein>
    <submittedName>
        <fullName evidence="3">416368e2-7e80-4d69-bf73-316f83a66c9f</fullName>
    </submittedName>
</protein>
<proteinExistence type="predicted"/>
<evidence type="ECO:0000256" key="1">
    <source>
        <dbReference type="SAM" id="MobiDB-lite"/>
    </source>
</evidence>
<dbReference type="InterPro" id="IPR011009">
    <property type="entry name" value="Kinase-like_dom_sf"/>
</dbReference>
<evidence type="ECO:0000313" key="3">
    <source>
        <dbReference type="EMBL" id="SPQ20509.1"/>
    </source>
</evidence>
<evidence type="ECO:0000259" key="2">
    <source>
        <dbReference type="Pfam" id="PF01636"/>
    </source>
</evidence>
<name>A0A446BDH3_9PEZI</name>
<feature type="compositionally biased region" description="Polar residues" evidence="1">
    <location>
        <begin position="45"/>
        <end position="54"/>
    </location>
</feature>
<dbReference type="EMBL" id="OUUZ01000004">
    <property type="protein sequence ID" value="SPQ20509.1"/>
    <property type="molecule type" value="Genomic_DNA"/>
</dbReference>
<dbReference type="Pfam" id="PF01636">
    <property type="entry name" value="APH"/>
    <property type="match status" value="1"/>
</dbReference>
<organism evidence="3 4">
    <name type="scientific">Thermothielavioides terrestris</name>
    <dbReference type="NCBI Taxonomy" id="2587410"/>
    <lineage>
        <taxon>Eukaryota</taxon>
        <taxon>Fungi</taxon>
        <taxon>Dikarya</taxon>
        <taxon>Ascomycota</taxon>
        <taxon>Pezizomycotina</taxon>
        <taxon>Sordariomycetes</taxon>
        <taxon>Sordariomycetidae</taxon>
        <taxon>Sordariales</taxon>
        <taxon>Chaetomiaceae</taxon>
        <taxon>Thermothielavioides</taxon>
    </lineage>
</organism>
<feature type="region of interest" description="Disordered" evidence="1">
    <location>
        <begin position="45"/>
        <end position="64"/>
    </location>
</feature>
<accession>A0A446BDH3</accession>
<dbReference type="SUPFAM" id="SSF56112">
    <property type="entry name" value="Protein kinase-like (PK-like)"/>
    <property type="match status" value="1"/>
</dbReference>
<sequence>MAPHQKSAEASKEAIIRDILASRFGRDVSLDPRSNNTKVYVVSLRPSTGENADGSSKPALQPATEPLPLSATKVVVRFPDPRANLNDAVRVENEVAAMVLAHDALKPLGRSIVPAVYGWSSAAAGGTGWVLMECMPGTRLDLAGFKKLGRDAKKAVLGEIARVLRLLQQYKLPASVEGYGGLGFAEDGTIAVGPTAIYGATKRCETYHELYTECVSSPLFVIITALLDWDFSHIASAADEFFYSFGSIGGLVEPPTPDPDHPVGRRRRGLLHGLEKIERRAEDAVNWDVVFWLDEAFAAAGVRRPIDMMPAIEQLSALYWFIQNVSPGAFFLPRFWAKHSAERLAQMRAHFGESVGNMLSGWGF</sequence>
<evidence type="ECO:0000313" key="4">
    <source>
        <dbReference type="Proteomes" id="UP000289323"/>
    </source>
</evidence>
<dbReference type="AlphaFoldDB" id="A0A446BDH3"/>
<dbReference type="Proteomes" id="UP000289323">
    <property type="component" value="Unassembled WGS sequence"/>
</dbReference>
<reference evidence="3 4" key="1">
    <citation type="submission" date="2018-04" db="EMBL/GenBank/DDBJ databases">
        <authorList>
            <person name="Huttner S."/>
            <person name="Dainat J."/>
        </authorList>
    </citation>
    <scope>NUCLEOTIDE SEQUENCE [LARGE SCALE GENOMIC DNA]</scope>
</reference>
<gene>
    <name evidence="3" type="ORF">TT172_LOCUS2928</name>
</gene>
<feature type="domain" description="Aminoglycoside phosphotransferase" evidence="2">
    <location>
        <begin position="73"/>
        <end position="173"/>
    </location>
</feature>